<organism evidence="2 3">
    <name type="scientific">Paraphaeosphaeria sporulosa</name>
    <dbReference type="NCBI Taxonomy" id="1460663"/>
    <lineage>
        <taxon>Eukaryota</taxon>
        <taxon>Fungi</taxon>
        <taxon>Dikarya</taxon>
        <taxon>Ascomycota</taxon>
        <taxon>Pezizomycotina</taxon>
        <taxon>Dothideomycetes</taxon>
        <taxon>Pleosporomycetidae</taxon>
        <taxon>Pleosporales</taxon>
        <taxon>Massarineae</taxon>
        <taxon>Didymosphaeriaceae</taxon>
        <taxon>Paraphaeosphaeria</taxon>
    </lineage>
</organism>
<evidence type="ECO:0000256" key="1">
    <source>
        <dbReference type="PROSITE-ProRule" id="PRU00023"/>
    </source>
</evidence>
<dbReference type="InterPro" id="IPR002110">
    <property type="entry name" value="Ankyrin_rpt"/>
</dbReference>
<dbReference type="PROSITE" id="PS50088">
    <property type="entry name" value="ANK_REPEAT"/>
    <property type="match status" value="1"/>
</dbReference>
<sequence>MCGITPLAVATKSGHECAVRFLIESGADVDFSAWWSEQRDLSQHVYGGRVREPESRSMQGAGMQISNYNPVSSWHGGFSQRVVKGVGL</sequence>
<dbReference type="Pfam" id="PF00023">
    <property type="entry name" value="Ank"/>
    <property type="match status" value="1"/>
</dbReference>
<dbReference type="Proteomes" id="UP000077069">
    <property type="component" value="Unassembled WGS sequence"/>
</dbReference>
<accession>A0A177CJT9</accession>
<dbReference type="EMBL" id="KV441551">
    <property type="protein sequence ID" value="OAG07242.1"/>
    <property type="molecule type" value="Genomic_DNA"/>
</dbReference>
<feature type="repeat" description="ANK" evidence="1">
    <location>
        <begin position="2"/>
        <end position="30"/>
    </location>
</feature>
<dbReference type="RefSeq" id="XP_018037607.1">
    <property type="nucleotide sequence ID" value="XM_018187001.1"/>
</dbReference>
<keyword evidence="1" id="KW-0040">ANK repeat</keyword>
<dbReference type="InParanoid" id="A0A177CJT9"/>
<keyword evidence="3" id="KW-1185">Reference proteome</keyword>
<evidence type="ECO:0000313" key="2">
    <source>
        <dbReference type="EMBL" id="OAG07242.1"/>
    </source>
</evidence>
<proteinExistence type="predicted"/>
<dbReference type="Gene3D" id="1.25.40.20">
    <property type="entry name" value="Ankyrin repeat-containing domain"/>
    <property type="match status" value="1"/>
</dbReference>
<protein>
    <submittedName>
        <fullName evidence="2">Uncharacterized protein</fullName>
    </submittedName>
</protein>
<name>A0A177CJT9_9PLEO</name>
<evidence type="ECO:0000313" key="3">
    <source>
        <dbReference type="Proteomes" id="UP000077069"/>
    </source>
</evidence>
<dbReference type="AlphaFoldDB" id="A0A177CJT9"/>
<reference evidence="2 3" key="1">
    <citation type="submission" date="2016-05" db="EMBL/GenBank/DDBJ databases">
        <title>Comparative analysis of secretome profiles of manganese(II)-oxidizing ascomycete fungi.</title>
        <authorList>
            <consortium name="DOE Joint Genome Institute"/>
            <person name="Zeiner C.A."/>
            <person name="Purvine S.O."/>
            <person name="Zink E.M."/>
            <person name="Wu S."/>
            <person name="Pasa-Tolic L."/>
            <person name="Chaput D.L."/>
            <person name="Haridas S."/>
            <person name="Grigoriev I.V."/>
            <person name="Santelli C.M."/>
            <person name="Hansel C.M."/>
        </authorList>
    </citation>
    <scope>NUCLEOTIDE SEQUENCE [LARGE SCALE GENOMIC DNA]</scope>
    <source>
        <strain evidence="2 3">AP3s5-JAC2a</strain>
    </source>
</reference>
<gene>
    <name evidence="2" type="ORF">CC84DRAFT_645359</name>
</gene>
<dbReference type="PROSITE" id="PS50297">
    <property type="entry name" value="ANK_REP_REGION"/>
    <property type="match status" value="1"/>
</dbReference>
<dbReference type="InterPro" id="IPR036770">
    <property type="entry name" value="Ankyrin_rpt-contain_sf"/>
</dbReference>
<dbReference type="SUPFAM" id="SSF48403">
    <property type="entry name" value="Ankyrin repeat"/>
    <property type="match status" value="1"/>
</dbReference>
<dbReference type="GeneID" id="28770487"/>